<dbReference type="RefSeq" id="XP_040966553.1">
    <property type="nucleotide sequence ID" value="XM_041110619.1"/>
</dbReference>
<gene>
    <name evidence="2" type="primary">LOC121227729</name>
</gene>
<sequence>MILANCCKVENQTGLNLLCRFSGNQSVTVGRKQSPSIFLRLSAFESQPPETEPVVSIQLSVPGLFTTSPVHLSLLGAQVLSWRTRILSLQDSKSYPGPFIVVDISRKQKDGLSIVVSPLIRIQNETKLSIELRIRRPERMEDEFASMSLKAGDTFDDSMASFD</sequence>
<evidence type="ECO:0000313" key="2">
    <source>
        <dbReference type="RefSeq" id="XP_040966553.1"/>
    </source>
</evidence>
<proteinExistence type="predicted"/>
<dbReference type="Proteomes" id="UP000818029">
    <property type="component" value="Unplaced"/>
</dbReference>
<feature type="non-terminal residue" evidence="2">
    <location>
        <position position="163"/>
    </location>
</feature>
<accession>A0ABM3BHM2</accession>
<reference evidence="2" key="1">
    <citation type="submission" date="2025-08" db="UniProtKB">
        <authorList>
            <consortium name="RefSeq"/>
        </authorList>
    </citation>
    <scope>IDENTIFICATION</scope>
</reference>
<protein>
    <submittedName>
        <fullName evidence="2">Uncharacterized protein</fullName>
    </submittedName>
</protein>
<organism evidence="1 2">
    <name type="scientific">Gossypium hirsutum</name>
    <name type="common">Upland cotton</name>
    <name type="synonym">Gossypium mexicanum</name>
    <dbReference type="NCBI Taxonomy" id="3635"/>
    <lineage>
        <taxon>Eukaryota</taxon>
        <taxon>Viridiplantae</taxon>
        <taxon>Streptophyta</taxon>
        <taxon>Embryophyta</taxon>
        <taxon>Tracheophyta</taxon>
        <taxon>Spermatophyta</taxon>
        <taxon>Magnoliopsida</taxon>
        <taxon>eudicotyledons</taxon>
        <taxon>Gunneridae</taxon>
        <taxon>Pentapetalae</taxon>
        <taxon>rosids</taxon>
        <taxon>malvids</taxon>
        <taxon>Malvales</taxon>
        <taxon>Malvaceae</taxon>
        <taxon>Malvoideae</taxon>
        <taxon>Gossypium</taxon>
    </lineage>
</organism>
<name>A0ABM3BHM2_GOSHI</name>
<evidence type="ECO:0000313" key="1">
    <source>
        <dbReference type="Proteomes" id="UP000818029"/>
    </source>
</evidence>
<dbReference type="GeneID" id="121227729"/>
<keyword evidence="1" id="KW-1185">Reference proteome</keyword>